<name>A0A1Z4KRW9_ANAVA</name>
<dbReference type="EMBL" id="AP018216">
    <property type="protein sequence ID" value="BAY71785.1"/>
    <property type="molecule type" value="Genomic_DNA"/>
</dbReference>
<evidence type="ECO:0000313" key="4">
    <source>
        <dbReference type="Proteomes" id="UP000217507"/>
    </source>
</evidence>
<proteinExistence type="predicted"/>
<dbReference type="Pfam" id="PF20530">
    <property type="entry name" value="DUF6745"/>
    <property type="match status" value="1"/>
</dbReference>
<evidence type="ECO:0000313" key="3">
    <source>
        <dbReference type="EMBL" id="BAY71785.1"/>
    </source>
</evidence>
<gene>
    <name evidence="3" type="ORF">NIES23_46060</name>
</gene>
<dbReference type="InterPro" id="IPR046633">
    <property type="entry name" value="DUF6745"/>
</dbReference>
<accession>A0A1Z4KRW9</accession>
<evidence type="ECO:0000259" key="2">
    <source>
        <dbReference type="Pfam" id="PF20530"/>
    </source>
</evidence>
<feature type="region of interest" description="Disordered" evidence="1">
    <location>
        <begin position="1"/>
        <end position="29"/>
    </location>
</feature>
<protein>
    <recommendedName>
        <fullName evidence="2">DUF6745 domain-containing protein</fullName>
    </recommendedName>
</protein>
<dbReference type="Proteomes" id="UP000217507">
    <property type="component" value="Chromosome"/>
</dbReference>
<sequence length="232" mass="25842">MLNMMSGGRVPKKRSQQHPKENHQPVSPQMARKLILEHRAWEGIRVLGHLDLSGATELCNLPENLTCESLDISGCVNLVNLPPGLHVTRWIELAGSGITSLGVGHGFVLRWRGVEVSDYIAFESQSITGQDILKIENVELRRVLIERLGYETFLQQVGGLVRDRDKDAGGERQLVYIPFEDDEALMVLKVTCPSTGHIHILRVPPQMQSCHQAAAWVAGFSNPDDYHPLIEA</sequence>
<feature type="domain" description="DUF6745" evidence="2">
    <location>
        <begin position="82"/>
        <end position="230"/>
    </location>
</feature>
<evidence type="ECO:0000256" key="1">
    <source>
        <dbReference type="SAM" id="MobiDB-lite"/>
    </source>
</evidence>
<dbReference type="AlphaFoldDB" id="A0A1Z4KRW9"/>
<organism evidence="3 4">
    <name type="scientific">Trichormus variabilis NIES-23</name>
    <dbReference type="NCBI Taxonomy" id="1973479"/>
    <lineage>
        <taxon>Bacteria</taxon>
        <taxon>Bacillati</taxon>
        <taxon>Cyanobacteriota</taxon>
        <taxon>Cyanophyceae</taxon>
        <taxon>Nostocales</taxon>
        <taxon>Nostocaceae</taxon>
        <taxon>Trichormus</taxon>
    </lineage>
</organism>
<reference evidence="3 4" key="1">
    <citation type="submission" date="2017-06" db="EMBL/GenBank/DDBJ databases">
        <title>Genome sequencing of cyanobaciteial culture collection at National Institute for Environmental Studies (NIES).</title>
        <authorList>
            <person name="Hirose Y."/>
            <person name="Shimura Y."/>
            <person name="Fujisawa T."/>
            <person name="Nakamura Y."/>
            <person name="Kawachi M."/>
        </authorList>
    </citation>
    <scope>NUCLEOTIDE SEQUENCE [LARGE SCALE GENOMIC DNA]</scope>
    <source>
        <strain evidence="3 4">NIES-23</strain>
    </source>
</reference>